<accession>W5SL86</accession>
<dbReference type="HOGENOM" id="CLU_2913311_0_0_12"/>
<geneLocation type="plasmid" evidence="1">
    <name>unnamed</name>
</geneLocation>
<name>W5SL86_9SPIR</name>
<sequence length="61" mass="7109">MWCNINSFGFTYIEEEVVVSSNTFSILCYPFKRLNKSFNKSVKSLNIIKNETYNMIVGAFK</sequence>
<keyword evidence="1" id="KW-0614">Plasmid</keyword>
<organism evidence="1">
    <name type="scientific">Borrelia crocidurae DOU</name>
    <dbReference type="NCBI Taxonomy" id="1293575"/>
    <lineage>
        <taxon>Bacteria</taxon>
        <taxon>Pseudomonadati</taxon>
        <taxon>Spirochaetota</taxon>
        <taxon>Spirochaetia</taxon>
        <taxon>Spirochaetales</taxon>
        <taxon>Borreliaceae</taxon>
        <taxon>Borrelia</taxon>
    </lineage>
</organism>
<protein>
    <submittedName>
        <fullName evidence="1">Uncharacterized protein</fullName>
    </submittedName>
</protein>
<gene>
    <name evidence="1" type="ORF">BCD_1833</name>
</gene>
<dbReference type="EMBL" id="CP004342">
    <property type="protein sequence ID" value="AHH07899.1"/>
    <property type="molecule type" value="Genomic_DNA"/>
</dbReference>
<proteinExistence type="predicted"/>
<dbReference type="AlphaFoldDB" id="W5SL86"/>
<reference evidence="1" key="1">
    <citation type="submission" date="2013-02" db="EMBL/GenBank/DDBJ databases">
        <title>Comparative genomics of Borrelia species.</title>
        <authorList>
            <person name="Schwan T.G."/>
            <person name="Raffel S.J."/>
            <person name="Porcella S.F."/>
        </authorList>
    </citation>
    <scope>NUCLEOTIDE SEQUENCE</scope>
    <source>
        <strain evidence="1">DOU</strain>
        <plasmid evidence="1">unnamed</plasmid>
    </source>
</reference>
<evidence type="ECO:0000313" key="1">
    <source>
        <dbReference type="EMBL" id="AHH07899.1"/>
    </source>
</evidence>